<accession>A0A858MSY1</accession>
<dbReference type="Proteomes" id="UP000671873">
    <property type="component" value="Segment"/>
</dbReference>
<reference evidence="2 3" key="1">
    <citation type="submission" date="2020-03" db="EMBL/GenBank/DDBJ databases">
        <authorList>
            <person name="Holtappels D."/>
            <person name="Bomans J.P.J."/>
            <person name="Lavigne R."/>
            <person name="Wagemans J."/>
        </authorList>
    </citation>
    <scope>NUCLEOTIDE SEQUENCE [LARGE SCALE GENOMIC DNA]</scope>
    <source>
        <strain evidence="2 3">OLIVR5</strain>
    </source>
</reference>
<protein>
    <submittedName>
        <fullName evidence="2">Uncharacterized protein</fullName>
    </submittedName>
</protein>
<gene>
    <name evidence="2" type="ORF">Ab1vBOLIVR5_gp178</name>
</gene>
<feature type="region of interest" description="Disordered" evidence="1">
    <location>
        <begin position="1"/>
        <end position="23"/>
    </location>
</feature>
<evidence type="ECO:0000313" key="3">
    <source>
        <dbReference type="Proteomes" id="UP000671873"/>
    </source>
</evidence>
<organism evidence="2 3">
    <name type="scientific">Agrobacterium phage OLIVR5</name>
    <dbReference type="NCBI Taxonomy" id="2723773"/>
    <lineage>
        <taxon>Viruses</taxon>
        <taxon>Duplodnaviria</taxon>
        <taxon>Heunggongvirae</taxon>
        <taxon>Uroviricota</taxon>
        <taxon>Caudoviricetes</taxon>
        <taxon>Pootjesviridae</taxon>
        <taxon>Heverleevirus</taxon>
        <taxon>Heverleevirus OLIVR5</taxon>
    </lineage>
</organism>
<evidence type="ECO:0000256" key="1">
    <source>
        <dbReference type="SAM" id="MobiDB-lite"/>
    </source>
</evidence>
<proteinExistence type="predicted"/>
<dbReference type="EMBL" id="MT234342">
    <property type="protein sequence ID" value="QIW87826.1"/>
    <property type="molecule type" value="Genomic_DNA"/>
</dbReference>
<keyword evidence="3" id="KW-1185">Reference proteome</keyword>
<feature type="compositionally biased region" description="Polar residues" evidence="1">
    <location>
        <begin position="1"/>
        <end position="11"/>
    </location>
</feature>
<sequence length="36" mass="4039">MSKITHINSIRESPDSSSGLSWSVEESVRNCCLERT</sequence>
<name>A0A858MSY1_9CAUD</name>
<evidence type="ECO:0000313" key="2">
    <source>
        <dbReference type="EMBL" id="QIW87826.1"/>
    </source>
</evidence>